<dbReference type="eggNOG" id="ENOG502S6UW">
    <property type="taxonomic scope" value="Eukaryota"/>
</dbReference>
<dbReference type="InterPro" id="IPR051018">
    <property type="entry name" value="Bacteriophage_GH24"/>
</dbReference>
<evidence type="ECO:0000313" key="9">
    <source>
        <dbReference type="EMBL" id="EGS23730.1"/>
    </source>
</evidence>
<keyword evidence="2" id="KW-0929">Antimicrobial</keyword>
<comment type="catalytic activity">
    <reaction evidence="1">
        <text>Hydrolysis of (1-&gt;4)-beta-linkages between N-acetylmuramic acid and N-acetyl-D-glucosamine residues in a peptidoglycan and between N-acetyl-D-glucosamine residues in chitodextrins.</text>
        <dbReference type="EC" id="3.2.1.17"/>
    </reaction>
</comment>
<dbReference type="EMBL" id="GL988032">
    <property type="protein sequence ID" value="EGS23730.1"/>
    <property type="molecule type" value="Genomic_DNA"/>
</dbReference>
<evidence type="ECO:0000256" key="1">
    <source>
        <dbReference type="ARBA" id="ARBA00000632"/>
    </source>
</evidence>
<dbReference type="PANTHER" id="PTHR38107">
    <property type="match status" value="1"/>
</dbReference>
<keyword evidence="5" id="KW-1035">Host cytoplasm</keyword>
<dbReference type="InterPro" id="IPR034690">
    <property type="entry name" value="Endolysin_T4_type"/>
</dbReference>
<evidence type="ECO:0000256" key="2">
    <source>
        <dbReference type="ARBA" id="ARBA00022529"/>
    </source>
</evidence>
<dbReference type="GeneID" id="18254469"/>
<dbReference type="Pfam" id="PF00959">
    <property type="entry name" value="Phage_lysozyme"/>
    <property type="match status" value="1"/>
</dbReference>
<evidence type="ECO:0000313" key="10">
    <source>
        <dbReference type="Proteomes" id="UP000008066"/>
    </source>
</evidence>
<gene>
    <name evidence="9" type="ORF">CTHT_0004310</name>
</gene>
<keyword evidence="6" id="KW-0326">Glycosidase</keyword>
<dbReference type="PROSITE" id="PS51781">
    <property type="entry name" value="SH3B"/>
    <property type="match status" value="1"/>
</dbReference>
<dbReference type="GO" id="GO:0009253">
    <property type="term" value="P:peptidoglycan catabolic process"/>
    <property type="evidence" value="ECO:0007669"/>
    <property type="project" value="InterPro"/>
</dbReference>
<keyword evidence="7" id="KW-0732">Signal</keyword>
<dbReference type="InterPro" id="IPR002196">
    <property type="entry name" value="Glyco_hydro_24"/>
</dbReference>
<evidence type="ECO:0000256" key="7">
    <source>
        <dbReference type="SAM" id="SignalP"/>
    </source>
</evidence>
<dbReference type="GO" id="GO:0042742">
    <property type="term" value="P:defense response to bacterium"/>
    <property type="evidence" value="ECO:0007669"/>
    <property type="project" value="UniProtKB-KW"/>
</dbReference>
<dbReference type="GO" id="GO:0003796">
    <property type="term" value="F:lysozyme activity"/>
    <property type="evidence" value="ECO:0007669"/>
    <property type="project" value="UniProtKB-EC"/>
</dbReference>
<name>G0RZV2_CHATD</name>
<evidence type="ECO:0000259" key="8">
    <source>
        <dbReference type="PROSITE" id="PS51781"/>
    </source>
</evidence>
<dbReference type="HOGENOM" id="CLU_091454_0_0_1"/>
<sequence>MKFAILAAVASFLAPASAYAITGDNVNCRSGPGTSYAVKKVYKKGTDVKISCQTTGTNINGNNLWDKTSDGCYVSDYYVKTGSNGYVTSKCSSSGGSTCAAPKSNQATVDLIAEFEGFRANIYTDAAGYATVGYGHKCQKAKCAEVKYKIPLSKADGKKLLADDMRSFEVCITNMLNSKAKLNYNQFGALVSWSFNVGCGAAKSSTLIKRLNNGENVNKVLSEELPKWNKAGGKVLQGLVRRRAAEVALAKKSGSSQALPVKC</sequence>
<dbReference type="InterPro" id="IPR023346">
    <property type="entry name" value="Lysozyme-like_dom_sf"/>
</dbReference>
<dbReference type="InterPro" id="IPR033907">
    <property type="entry name" value="Endolysin_autolysin"/>
</dbReference>
<dbReference type="PANTHER" id="PTHR38107:SF3">
    <property type="entry name" value="LYSOZYME RRRD-RELATED"/>
    <property type="match status" value="1"/>
</dbReference>
<dbReference type="SMR" id="G0RZV2"/>
<feature type="domain" description="SH3b" evidence="8">
    <location>
        <begin position="16"/>
        <end position="96"/>
    </location>
</feature>
<accession>G0RZV2</accession>
<dbReference type="InterPro" id="IPR023347">
    <property type="entry name" value="Lysozyme_dom_sf"/>
</dbReference>
<dbReference type="OrthoDB" id="5358886at2759"/>
<dbReference type="RefSeq" id="XP_006690972.1">
    <property type="nucleotide sequence ID" value="XM_006690909.1"/>
</dbReference>
<dbReference type="Gene3D" id="2.30.30.40">
    <property type="entry name" value="SH3 Domains"/>
    <property type="match status" value="1"/>
</dbReference>
<dbReference type="KEGG" id="cthr:CTHT_0004310"/>
<dbReference type="Gene3D" id="1.10.530.40">
    <property type="match status" value="1"/>
</dbReference>
<dbReference type="AlphaFoldDB" id="G0RZV2"/>
<dbReference type="HAMAP" id="MF_04110">
    <property type="entry name" value="ENDOLYSIN_T4"/>
    <property type="match status" value="1"/>
</dbReference>
<reference evidence="9 10" key="1">
    <citation type="journal article" date="2011" name="Cell">
        <title>Insight into structure and assembly of the nuclear pore complex by utilizing the genome of a eukaryotic thermophile.</title>
        <authorList>
            <person name="Amlacher S."/>
            <person name="Sarges P."/>
            <person name="Flemming D."/>
            <person name="van Noort V."/>
            <person name="Kunze R."/>
            <person name="Devos D.P."/>
            <person name="Arumugam M."/>
            <person name="Bork P."/>
            <person name="Hurt E."/>
        </authorList>
    </citation>
    <scope>NUCLEOTIDE SEQUENCE [LARGE SCALE GENOMIC DNA]</scope>
    <source>
        <strain evidence="10">DSM 1495 / CBS 144.50 / IMI 039719</strain>
    </source>
</reference>
<protein>
    <recommendedName>
        <fullName evidence="8">SH3b domain-containing protein</fullName>
    </recommendedName>
</protein>
<evidence type="ECO:0000256" key="6">
    <source>
        <dbReference type="ARBA" id="ARBA00023295"/>
    </source>
</evidence>
<dbReference type="InterPro" id="IPR003646">
    <property type="entry name" value="SH3-like_bac-type"/>
</dbReference>
<dbReference type="GO" id="GO:0031640">
    <property type="term" value="P:killing of cells of another organism"/>
    <property type="evidence" value="ECO:0007669"/>
    <property type="project" value="UniProtKB-KW"/>
</dbReference>
<evidence type="ECO:0000256" key="4">
    <source>
        <dbReference type="ARBA" id="ARBA00022801"/>
    </source>
</evidence>
<keyword evidence="3" id="KW-0081">Bacteriolytic enzyme</keyword>
<evidence type="ECO:0000256" key="3">
    <source>
        <dbReference type="ARBA" id="ARBA00022638"/>
    </source>
</evidence>
<keyword evidence="10" id="KW-1185">Reference proteome</keyword>
<proteinExistence type="inferred from homology"/>
<dbReference type="CDD" id="cd00737">
    <property type="entry name" value="lyz_endolysin_autolysin"/>
    <property type="match status" value="1"/>
</dbReference>
<evidence type="ECO:0000256" key="5">
    <source>
        <dbReference type="ARBA" id="ARBA00023200"/>
    </source>
</evidence>
<feature type="signal peptide" evidence="7">
    <location>
        <begin position="1"/>
        <end position="18"/>
    </location>
</feature>
<organism evidence="10">
    <name type="scientific">Chaetomium thermophilum (strain DSM 1495 / CBS 144.50 / IMI 039719)</name>
    <name type="common">Thermochaetoides thermophila</name>
    <dbReference type="NCBI Taxonomy" id="759272"/>
    <lineage>
        <taxon>Eukaryota</taxon>
        <taxon>Fungi</taxon>
        <taxon>Dikarya</taxon>
        <taxon>Ascomycota</taxon>
        <taxon>Pezizomycotina</taxon>
        <taxon>Sordariomycetes</taxon>
        <taxon>Sordariomycetidae</taxon>
        <taxon>Sordariales</taxon>
        <taxon>Chaetomiaceae</taxon>
        <taxon>Thermochaetoides</taxon>
    </lineage>
</organism>
<keyword evidence="4" id="KW-0378">Hydrolase</keyword>
<dbReference type="SUPFAM" id="SSF53955">
    <property type="entry name" value="Lysozyme-like"/>
    <property type="match status" value="1"/>
</dbReference>
<dbReference type="GO" id="GO:0016998">
    <property type="term" value="P:cell wall macromolecule catabolic process"/>
    <property type="evidence" value="ECO:0007669"/>
    <property type="project" value="InterPro"/>
</dbReference>
<feature type="chain" id="PRO_5003408680" description="SH3b domain-containing protein" evidence="7">
    <location>
        <begin position="19"/>
        <end position="263"/>
    </location>
</feature>
<dbReference type="OMA" id="SYCKTIN"/>
<dbReference type="Proteomes" id="UP000008066">
    <property type="component" value="Unassembled WGS sequence"/>
</dbReference>